<dbReference type="FunFam" id="3.40.640.10:FF:000224">
    <property type="entry name" value="Probable glycine dehydrogenase (decarboxylating) subunit 2"/>
    <property type="match status" value="1"/>
</dbReference>
<comment type="subunit">
    <text evidence="5">The glycine cleavage system is composed of four proteins: P, T, L and H. In this organism, the P 'protein' is a heterodimer of two subunits.</text>
</comment>
<feature type="modified residue" description="N6-(pyridoxal phosphate)lysine" evidence="5">
    <location>
        <position position="264"/>
    </location>
</feature>
<dbReference type="NCBIfam" id="NF003346">
    <property type="entry name" value="PRK04366.1"/>
    <property type="match status" value="1"/>
</dbReference>
<dbReference type="Pfam" id="PF21478">
    <property type="entry name" value="GcvP2_C"/>
    <property type="match status" value="1"/>
</dbReference>
<dbReference type="EC" id="1.4.4.2" evidence="5"/>
<comment type="function">
    <text evidence="1 5">The glycine cleavage system catalyzes the degradation of glycine. The P protein binds the alpha-amino group of glycine through its pyridoxal phosphate cofactor; CO(2) is released and the remaining methylamine moiety is then transferred to the lipoamide cofactor of the H protein.</text>
</comment>
<evidence type="ECO:0000313" key="10">
    <source>
        <dbReference type="Proteomes" id="UP000031631"/>
    </source>
</evidence>
<keyword evidence="3 5" id="KW-0560">Oxidoreductase</keyword>
<dbReference type="InterPro" id="IPR020581">
    <property type="entry name" value="GDC_P"/>
</dbReference>
<dbReference type="Gene3D" id="6.20.440.10">
    <property type="match status" value="1"/>
</dbReference>
<evidence type="ECO:0000313" key="9">
    <source>
        <dbReference type="EMBL" id="BAO43080.1"/>
    </source>
</evidence>
<dbReference type="InterPro" id="IPR015421">
    <property type="entry name" value="PyrdxlP-dep_Trfase_major"/>
</dbReference>
<dbReference type="AlphaFoldDB" id="A0A7U6GG93"/>
<dbReference type="GO" id="GO:0016594">
    <property type="term" value="F:glycine binding"/>
    <property type="evidence" value="ECO:0007669"/>
    <property type="project" value="TreeGrafter"/>
</dbReference>
<keyword evidence="2 5" id="KW-0663">Pyridoxal phosphate</keyword>
<dbReference type="InterPro" id="IPR015424">
    <property type="entry name" value="PyrdxlP-dep_Trfase"/>
</dbReference>
<dbReference type="GO" id="GO:0030170">
    <property type="term" value="F:pyridoxal phosphate binding"/>
    <property type="evidence" value="ECO:0007669"/>
    <property type="project" value="TreeGrafter"/>
</dbReference>
<dbReference type="OrthoDB" id="9801272at2"/>
<dbReference type="InterPro" id="IPR000192">
    <property type="entry name" value="Aminotrans_V_dom"/>
</dbReference>
<sequence length="485" mass="53441">MLIFEHSKSGRRAQAQAPASAGSLSGIPRQFLRKHQPRLPEVSEMQAVRHYTRLSQKNFSIDTQFYPLGSCTMKYNPRACNSLAMLPGLVNRHPLAPDTHSQGFMSAMYELQEILKEVTGMSAVSLAPMAGAQGEFAGIAMIRAYHDARGDTERSEILVPDAAHGTNPASAVMCGYQAREIPTRDDGDVDMDALKAALGPQTAGIMLTNPSTLGVFERRIEEIAQWVHEAGGLLYYDGANLNAILGRVRPGDMGFDVIHMNLHKTFSTPHGGGGPGAGPVGVSQRLQPFLPVPLVTTDGDGYQWLEEQDRPQSIGRLCAFAGNAGILLRAYIYAKMLGDEGMRRVADYSTLNANYMLKKLREAGFDAAYPERRATHEFIITLKKEAKELGVNAMDFAKRLLDYGMHAPTTYFPLLVPECFLIEPTETEARESLDAFIEAMVKIRKEAETDAEQVKGAPYNLPVRRLDDVKAARELDLRWQPDEAS</sequence>
<dbReference type="PANTHER" id="PTHR11773:SF1">
    <property type="entry name" value="GLYCINE DEHYDROGENASE (DECARBOXYLATING), MITOCHONDRIAL"/>
    <property type="match status" value="1"/>
</dbReference>
<dbReference type="FunFam" id="3.90.1150.10:FF:000014">
    <property type="entry name" value="Probable glycine dehydrogenase (decarboxylating) subunit 2"/>
    <property type="match status" value="1"/>
</dbReference>
<dbReference type="Pfam" id="PF00266">
    <property type="entry name" value="Aminotran_5"/>
    <property type="match status" value="1"/>
</dbReference>
<dbReference type="HAMAP" id="MF_00713">
    <property type="entry name" value="GcvPB"/>
    <property type="match status" value="1"/>
</dbReference>
<dbReference type="EMBL" id="AP012273">
    <property type="protein sequence ID" value="BAO43080.1"/>
    <property type="molecule type" value="Genomic_DNA"/>
</dbReference>
<gene>
    <name evidence="5" type="primary">gcvPB</name>
    <name evidence="9" type="ORF">TBH_C0132</name>
</gene>
<accession>A0A7U6GG93</accession>
<dbReference type="InterPro" id="IPR015422">
    <property type="entry name" value="PyrdxlP-dep_Trfase_small"/>
</dbReference>
<dbReference type="PANTHER" id="PTHR11773">
    <property type="entry name" value="GLYCINE DEHYDROGENASE, DECARBOXYLATING"/>
    <property type="match status" value="1"/>
</dbReference>
<evidence type="ECO:0000259" key="7">
    <source>
        <dbReference type="Pfam" id="PF00266"/>
    </source>
</evidence>
<dbReference type="InterPro" id="IPR023012">
    <property type="entry name" value="GcvPB"/>
</dbReference>
<dbReference type="Gene3D" id="3.90.1150.10">
    <property type="entry name" value="Aspartate Aminotransferase, domain 1"/>
    <property type="match status" value="1"/>
</dbReference>
<dbReference type="Proteomes" id="UP000031631">
    <property type="component" value="Chromosome"/>
</dbReference>
<reference evidence="9 10" key="1">
    <citation type="journal article" date="2014" name="PLoS ONE">
        <title>Physiological and genomic features of a novel sulfur-oxidizing gammaproteobacterium belonging to a previously uncultivated symbiotic lineage isolated from a hydrothermal vent.</title>
        <authorList>
            <person name="Nunoura T."/>
            <person name="Takaki Y."/>
            <person name="Kazama H."/>
            <person name="Kakuta J."/>
            <person name="Shimamura S."/>
            <person name="Makita H."/>
            <person name="Hirai M."/>
            <person name="Miyazaki M."/>
            <person name="Takai K."/>
        </authorList>
    </citation>
    <scope>NUCLEOTIDE SEQUENCE [LARGE SCALE GENOMIC DNA]</scope>
    <source>
        <strain evidence="9 10">Hiromi1</strain>
    </source>
</reference>
<dbReference type="GO" id="GO:0019464">
    <property type="term" value="P:glycine decarboxylation via glycine cleavage system"/>
    <property type="evidence" value="ECO:0007669"/>
    <property type="project" value="UniProtKB-UniRule"/>
</dbReference>
<dbReference type="Gene3D" id="3.40.640.10">
    <property type="entry name" value="Type I PLP-dependent aspartate aminotransferase-like (Major domain)"/>
    <property type="match status" value="1"/>
</dbReference>
<dbReference type="InterPro" id="IPR049316">
    <property type="entry name" value="GDC-P_C"/>
</dbReference>
<feature type="region of interest" description="Disordered" evidence="6">
    <location>
        <begin position="1"/>
        <end position="27"/>
    </location>
</feature>
<proteinExistence type="inferred from homology"/>
<dbReference type="KEGG" id="tbn:TBH_C0132"/>
<comment type="cofactor">
    <cofactor evidence="5">
        <name>pyridoxal 5'-phosphate</name>
        <dbReference type="ChEBI" id="CHEBI:597326"/>
    </cofactor>
</comment>
<comment type="similarity">
    <text evidence="5">Belongs to the GcvP family. C-terminal subunit subfamily.</text>
</comment>
<evidence type="ECO:0000259" key="8">
    <source>
        <dbReference type="Pfam" id="PF21478"/>
    </source>
</evidence>
<dbReference type="GO" id="GO:0005829">
    <property type="term" value="C:cytosol"/>
    <property type="evidence" value="ECO:0007669"/>
    <property type="project" value="TreeGrafter"/>
</dbReference>
<evidence type="ECO:0000256" key="3">
    <source>
        <dbReference type="ARBA" id="ARBA00023002"/>
    </source>
</evidence>
<feature type="domain" description="Glycine dehydrogenase C-terminal" evidence="8">
    <location>
        <begin position="348"/>
        <end position="449"/>
    </location>
</feature>
<keyword evidence="10" id="KW-1185">Reference proteome</keyword>
<evidence type="ECO:0000256" key="2">
    <source>
        <dbReference type="ARBA" id="ARBA00022898"/>
    </source>
</evidence>
<feature type="domain" description="Aminotransferase class V" evidence="7">
    <location>
        <begin position="153"/>
        <end position="271"/>
    </location>
</feature>
<comment type="catalytic activity">
    <reaction evidence="4 5">
        <text>N(6)-[(R)-lipoyl]-L-lysyl-[glycine-cleavage complex H protein] + glycine + H(+) = N(6)-[(R)-S(8)-aminomethyldihydrolipoyl]-L-lysyl-[glycine-cleavage complex H protein] + CO2</text>
        <dbReference type="Rhea" id="RHEA:24304"/>
        <dbReference type="Rhea" id="RHEA-COMP:10494"/>
        <dbReference type="Rhea" id="RHEA-COMP:10495"/>
        <dbReference type="ChEBI" id="CHEBI:15378"/>
        <dbReference type="ChEBI" id="CHEBI:16526"/>
        <dbReference type="ChEBI" id="CHEBI:57305"/>
        <dbReference type="ChEBI" id="CHEBI:83099"/>
        <dbReference type="ChEBI" id="CHEBI:83143"/>
        <dbReference type="EC" id="1.4.4.2"/>
    </reaction>
</comment>
<organism evidence="9 10">
    <name type="scientific">Thiolapillus brandeum</name>
    <dbReference type="NCBI Taxonomy" id="1076588"/>
    <lineage>
        <taxon>Bacteria</taxon>
        <taxon>Pseudomonadati</taxon>
        <taxon>Pseudomonadota</taxon>
        <taxon>Gammaproteobacteria</taxon>
        <taxon>Chromatiales</taxon>
        <taxon>Sedimenticolaceae</taxon>
        <taxon>Thiolapillus</taxon>
    </lineage>
</organism>
<evidence type="ECO:0000256" key="6">
    <source>
        <dbReference type="SAM" id="MobiDB-lite"/>
    </source>
</evidence>
<evidence type="ECO:0000256" key="4">
    <source>
        <dbReference type="ARBA" id="ARBA00049026"/>
    </source>
</evidence>
<dbReference type="GO" id="GO:0005960">
    <property type="term" value="C:glycine cleavage complex"/>
    <property type="evidence" value="ECO:0007669"/>
    <property type="project" value="TreeGrafter"/>
</dbReference>
<name>A0A7U6GG93_9GAMM</name>
<evidence type="ECO:0000256" key="1">
    <source>
        <dbReference type="ARBA" id="ARBA00003788"/>
    </source>
</evidence>
<dbReference type="SUPFAM" id="SSF53383">
    <property type="entry name" value="PLP-dependent transferases"/>
    <property type="match status" value="1"/>
</dbReference>
<evidence type="ECO:0000256" key="5">
    <source>
        <dbReference type="HAMAP-Rule" id="MF_00713"/>
    </source>
</evidence>
<dbReference type="RefSeq" id="WP_041064328.1">
    <property type="nucleotide sequence ID" value="NZ_AP012273.1"/>
</dbReference>
<dbReference type="GO" id="GO:0004375">
    <property type="term" value="F:glycine dehydrogenase (decarboxylating) activity"/>
    <property type="evidence" value="ECO:0007669"/>
    <property type="project" value="UniProtKB-EC"/>
</dbReference>
<protein>
    <recommendedName>
        <fullName evidence="5">Probable glycine dehydrogenase (decarboxylating) subunit 2</fullName>
        <ecNumber evidence="5">1.4.4.2</ecNumber>
    </recommendedName>
    <alternativeName>
        <fullName evidence="5">Glycine cleavage system P-protein subunit 2</fullName>
    </alternativeName>
    <alternativeName>
        <fullName evidence="5">Glycine decarboxylase subunit 2</fullName>
    </alternativeName>
    <alternativeName>
        <fullName evidence="5">Glycine dehydrogenase (aminomethyl-transferring) subunit 2</fullName>
    </alternativeName>
</protein>